<reference evidence="1" key="1">
    <citation type="journal article" date="2014" name="Int. J. Syst. Evol. Microbiol.">
        <title>Complete genome sequence of Corynebacterium casei LMG S-19264T (=DSM 44701T), isolated from a smear-ripened cheese.</title>
        <authorList>
            <consortium name="US DOE Joint Genome Institute (JGI-PGF)"/>
            <person name="Walter F."/>
            <person name="Albersmeier A."/>
            <person name="Kalinowski J."/>
            <person name="Ruckert C."/>
        </authorList>
    </citation>
    <scope>NUCLEOTIDE SEQUENCE</scope>
    <source>
        <strain evidence="1">CGMCC 4.7299</strain>
    </source>
</reference>
<sequence length="60" mass="6371">MRDEAHGIILSSLQRCRVVEKAHRRIRPFGGGEPGESALAGLACAIDEDNSGVGQCLADH</sequence>
<keyword evidence="2" id="KW-1185">Reference proteome</keyword>
<accession>A0A8J3BXT2</accession>
<protein>
    <submittedName>
        <fullName evidence="1">Uncharacterized protein</fullName>
    </submittedName>
</protein>
<evidence type="ECO:0000313" key="2">
    <source>
        <dbReference type="Proteomes" id="UP000656042"/>
    </source>
</evidence>
<name>A0A8J3BXT2_9ACTN</name>
<organism evidence="1 2">
    <name type="scientific">Mangrovihabitans endophyticus</name>
    <dbReference type="NCBI Taxonomy" id="1751298"/>
    <lineage>
        <taxon>Bacteria</taxon>
        <taxon>Bacillati</taxon>
        <taxon>Actinomycetota</taxon>
        <taxon>Actinomycetes</taxon>
        <taxon>Micromonosporales</taxon>
        <taxon>Micromonosporaceae</taxon>
        <taxon>Mangrovihabitans</taxon>
    </lineage>
</organism>
<dbReference type="EMBL" id="BMMX01000003">
    <property type="protein sequence ID" value="GGK80972.1"/>
    <property type="molecule type" value="Genomic_DNA"/>
</dbReference>
<dbReference type="Proteomes" id="UP000656042">
    <property type="component" value="Unassembled WGS sequence"/>
</dbReference>
<evidence type="ECO:0000313" key="1">
    <source>
        <dbReference type="EMBL" id="GGK80972.1"/>
    </source>
</evidence>
<proteinExistence type="predicted"/>
<dbReference type="AlphaFoldDB" id="A0A8J3BXT2"/>
<gene>
    <name evidence="1" type="ORF">GCM10012284_13680</name>
</gene>
<reference evidence="1" key="2">
    <citation type="submission" date="2020-09" db="EMBL/GenBank/DDBJ databases">
        <authorList>
            <person name="Sun Q."/>
            <person name="Zhou Y."/>
        </authorList>
    </citation>
    <scope>NUCLEOTIDE SEQUENCE</scope>
    <source>
        <strain evidence="1">CGMCC 4.7299</strain>
    </source>
</reference>
<comment type="caution">
    <text evidence="1">The sequence shown here is derived from an EMBL/GenBank/DDBJ whole genome shotgun (WGS) entry which is preliminary data.</text>
</comment>